<dbReference type="SUPFAM" id="SSF82771">
    <property type="entry name" value="GIY-YIG endonuclease"/>
    <property type="match status" value="1"/>
</dbReference>
<dbReference type="EMBL" id="CP035492">
    <property type="protein sequence ID" value="QAY66511.1"/>
    <property type="molecule type" value="Genomic_DNA"/>
</dbReference>
<proteinExistence type="predicted"/>
<evidence type="ECO:0000313" key="2">
    <source>
        <dbReference type="Proteomes" id="UP000293568"/>
    </source>
</evidence>
<protein>
    <submittedName>
        <fullName evidence="1">GIY-YIG nuclease family protein</fullName>
    </submittedName>
</protein>
<reference evidence="1 2" key="1">
    <citation type="submission" date="2019-01" db="EMBL/GenBank/DDBJ databases">
        <title>Genome sequencing of strain FW100M-2.</title>
        <authorList>
            <person name="Heo J."/>
            <person name="Kim S.-J."/>
            <person name="Kim J.-S."/>
            <person name="Hong S.-B."/>
            <person name="Kwon S.-W."/>
        </authorList>
    </citation>
    <scope>NUCLEOTIDE SEQUENCE [LARGE SCALE GENOMIC DNA]</scope>
    <source>
        <strain evidence="1 2">FW100M-2</strain>
    </source>
</reference>
<dbReference type="KEGG" id="pprt:ET464_08895"/>
<sequence>MDKNKRKELQDEFKQIKVYMGVVLVKNNLNGKLFVSAYPNLKNKWMTMKAQLDLGMFGNLQLQKDWKELGEDAFSFEVLEQFDTEKISDVRWEVKKLEKQWREKLQSYDDKGYHKRPANR</sequence>
<dbReference type="Gene3D" id="3.40.1440.10">
    <property type="entry name" value="GIY-YIG endonuclease"/>
    <property type="match status" value="1"/>
</dbReference>
<organism evidence="1 2">
    <name type="scientific">Paenibacillus protaetiae</name>
    <dbReference type="NCBI Taxonomy" id="2509456"/>
    <lineage>
        <taxon>Bacteria</taxon>
        <taxon>Bacillati</taxon>
        <taxon>Bacillota</taxon>
        <taxon>Bacilli</taxon>
        <taxon>Bacillales</taxon>
        <taxon>Paenibacillaceae</taxon>
        <taxon>Paenibacillus</taxon>
    </lineage>
</organism>
<keyword evidence="2" id="KW-1185">Reference proteome</keyword>
<dbReference type="InterPro" id="IPR035901">
    <property type="entry name" value="GIY-YIG_endonuc_sf"/>
</dbReference>
<accession>A0A4V0YF53</accession>
<dbReference type="RefSeq" id="WP_129440173.1">
    <property type="nucleotide sequence ID" value="NZ_CP035492.1"/>
</dbReference>
<dbReference type="OrthoDB" id="9134286at2"/>
<gene>
    <name evidence="1" type="ORF">ET464_08895</name>
</gene>
<name>A0A4V0YF53_9BACL</name>
<dbReference type="AlphaFoldDB" id="A0A4V0YF53"/>
<dbReference type="CDD" id="cd10451">
    <property type="entry name" value="GIY-YIG_LuxR_like"/>
    <property type="match status" value="1"/>
</dbReference>
<evidence type="ECO:0000313" key="1">
    <source>
        <dbReference type="EMBL" id="QAY66511.1"/>
    </source>
</evidence>
<dbReference type="Proteomes" id="UP000293568">
    <property type="component" value="Chromosome"/>
</dbReference>